<feature type="transmembrane region" description="Helical" evidence="1">
    <location>
        <begin position="63"/>
        <end position="82"/>
    </location>
</feature>
<keyword evidence="3" id="KW-1185">Reference proteome</keyword>
<keyword evidence="1" id="KW-0472">Membrane</keyword>
<evidence type="ECO:0000313" key="3">
    <source>
        <dbReference type="Proteomes" id="UP000006286"/>
    </source>
</evidence>
<dbReference type="Proteomes" id="UP000006286">
    <property type="component" value="Chromosome"/>
</dbReference>
<dbReference type="PATRIC" id="fig|930169.3.peg.4322"/>
<dbReference type="OrthoDB" id="9815686at2"/>
<dbReference type="AlphaFoldDB" id="K0CLU3"/>
<dbReference type="RefSeq" id="WP_014996667.1">
    <property type="nucleotide sequence ID" value="NC_018691.1"/>
</dbReference>
<gene>
    <name evidence="2" type="ordered locus">B5T_04356</name>
</gene>
<evidence type="ECO:0000313" key="2">
    <source>
        <dbReference type="EMBL" id="AFT72616.1"/>
    </source>
</evidence>
<dbReference type="InterPro" id="IPR018750">
    <property type="entry name" value="DUF2306_membrane"/>
</dbReference>
<protein>
    <submittedName>
        <fullName evidence="2">Membrane protein-like protein</fullName>
    </submittedName>
</protein>
<keyword evidence="1" id="KW-1133">Transmembrane helix</keyword>
<dbReference type="STRING" id="930169.B5T_04356"/>
<accession>K0CLU3</accession>
<sequence>MITLHWLAAVLALILGAVQLLTPKGDRRHRKVGWAWVLAMATTAVSSFWIHGFLPIVGPFSPIHLLSVWVLFCLIMAVVAARRRRLRMHRGFTIGAYLGLVGAGLGALAPGRLISGWLF</sequence>
<proteinExistence type="predicted"/>
<name>K0CLU3_ALCDB</name>
<dbReference type="eggNOG" id="COG5395">
    <property type="taxonomic scope" value="Bacteria"/>
</dbReference>
<keyword evidence="1" id="KW-0812">Transmembrane</keyword>
<dbReference type="HOGENOM" id="CLU_124879_3_1_6"/>
<feature type="transmembrane region" description="Helical" evidence="1">
    <location>
        <begin position="94"/>
        <end position="114"/>
    </location>
</feature>
<dbReference type="Pfam" id="PF10067">
    <property type="entry name" value="DUF2306"/>
    <property type="match status" value="1"/>
</dbReference>
<dbReference type="KEGG" id="adi:B5T_04356"/>
<reference evidence="2 3" key="1">
    <citation type="journal article" date="2012" name="J. Bacteriol.">
        <title>Complete genome sequence of Alcanivorax dieselolei type strain B5.</title>
        <authorList>
            <person name="Lai Q."/>
            <person name="Li W."/>
            <person name="Shao Z."/>
        </authorList>
    </citation>
    <scope>NUCLEOTIDE SEQUENCE [LARGE SCALE GENOMIC DNA]</scope>
    <source>
        <strain evidence="3">DSM 16502 / CGMCC 1.3690 / B-5</strain>
    </source>
</reference>
<evidence type="ECO:0000256" key="1">
    <source>
        <dbReference type="SAM" id="Phobius"/>
    </source>
</evidence>
<organism evidence="2 3">
    <name type="scientific">Alcanivorax dieselolei (strain DSM 16502 / CGMCC 1.3690 / MCCC 1A00001 / B-5)</name>
    <name type="common">Alloalcanivorax dieselolei</name>
    <dbReference type="NCBI Taxonomy" id="930169"/>
    <lineage>
        <taxon>Bacteria</taxon>
        <taxon>Pseudomonadati</taxon>
        <taxon>Pseudomonadota</taxon>
        <taxon>Gammaproteobacteria</taxon>
        <taxon>Oceanospirillales</taxon>
        <taxon>Alcanivoracaceae</taxon>
        <taxon>Alloalcanivorax</taxon>
    </lineage>
</organism>
<feature type="transmembrane region" description="Helical" evidence="1">
    <location>
        <begin position="34"/>
        <end position="57"/>
    </location>
</feature>
<feature type="transmembrane region" description="Helical" evidence="1">
    <location>
        <begin position="6"/>
        <end position="22"/>
    </location>
</feature>
<dbReference type="EMBL" id="CP003466">
    <property type="protein sequence ID" value="AFT72616.1"/>
    <property type="molecule type" value="Genomic_DNA"/>
</dbReference>